<dbReference type="RefSeq" id="XP_001423563.1">
    <property type="nucleotide sequence ID" value="XM_001423526.1"/>
</dbReference>
<keyword evidence="9" id="KW-1185">Reference proteome</keyword>
<dbReference type="InParanoid" id="A0BC98"/>
<dbReference type="PROSITE" id="PS00383">
    <property type="entry name" value="TYR_PHOSPHATASE_1"/>
    <property type="match status" value="1"/>
</dbReference>
<comment type="similarity">
    <text evidence="2">Belongs to the PTEN phosphatase protein family.</text>
</comment>
<dbReference type="SUPFAM" id="SSF52799">
    <property type="entry name" value="(Phosphotyrosine protein) phosphatases II"/>
    <property type="match status" value="1"/>
</dbReference>
<dbReference type="InterPro" id="IPR051281">
    <property type="entry name" value="Dual-spec_lipid-protein_phosph"/>
</dbReference>
<evidence type="ECO:0000259" key="7">
    <source>
        <dbReference type="PROSITE" id="PS51182"/>
    </source>
</evidence>
<dbReference type="PANTHER" id="PTHR12305:SF60">
    <property type="entry name" value="PHOSPHATIDYLINOSITOL 3,4,5-TRISPHOSPHATE 3-PHOSPHATASE TPTE2-RELATED"/>
    <property type="match status" value="1"/>
</dbReference>
<accession>A0BC98</accession>
<dbReference type="SUPFAM" id="SSF49562">
    <property type="entry name" value="C2 domain (Calcium/lipid-binding domain, CaLB)"/>
    <property type="match status" value="1"/>
</dbReference>
<reference evidence="8 9" key="1">
    <citation type="journal article" date="2006" name="Nature">
        <title>Global trends of whole-genome duplications revealed by the ciliate Paramecium tetraurelia.</title>
        <authorList>
            <consortium name="Genoscope"/>
            <person name="Aury J.-M."/>
            <person name="Jaillon O."/>
            <person name="Duret L."/>
            <person name="Noel B."/>
            <person name="Jubin C."/>
            <person name="Porcel B.M."/>
            <person name="Segurens B."/>
            <person name="Daubin V."/>
            <person name="Anthouard V."/>
            <person name="Aiach N."/>
            <person name="Arnaiz O."/>
            <person name="Billaut A."/>
            <person name="Beisson J."/>
            <person name="Blanc I."/>
            <person name="Bouhouche K."/>
            <person name="Camara F."/>
            <person name="Duharcourt S."/>
            <person name="Guigo R."/>
            <person name="Gogendeau D."/>
            <person name="Katinka M."/>
            <person name="Keller A.-M."/>
            <person name="Kissmehl R."/>
            <person name="Klotz C."/>
            <person name="Koll F."/>
            <person name="Le Moue A."/>
            <person name="Lepere C."/>
            <person name="Malinsky S."/>
            <person name="Nowacki M."/>
            <person name="Nowak J.K."/>
            <person name="Plattner H."/>
            <person name="Poulain J."/>
            <person name="Ruiz F."/>
            <person name="Serrano V."/>
            <person name="Zagulski M."/>
            <person name="Dessen P."/>
            <person name="Betermier M."/>
            <person name="Weissenbach J."/>
            <person name="Scarpelli C."/>
            <person name="Schachter V."/>
            <person name="Sperling L."/>
            <person name="Meyer E."/>
            <person name="Cohen J."/>
            <person name="Wincker P."/>
        </authorList>
    </citation>
    <scope>NUCLEOTIDE SEQUENCE [LARGE SCALE GENOMIC DNA]</scope>
    <source>
        <strain evidence="8 9">Stock d4-2</strain>
    </source>
</reference>
<name>A0BC98_PARTE</name>
<dbReference type="InterPro" id="IPR029021">
    <property type="entry name" value="Prot-tyrosine_phosphatase-like"/>
</dbReference>
<dbReference type="GO" id="GO:0042995">
    <property type="term" value="C:cell projection"/>
    <property type="evidence" value="ECO:0007669"/>
    <property type="project" value="UniProtKB-SubCell"/>
</dbReference>
<keyword evidence="4" id="KW-0966">Cell projection</keyword>
<dbReference type="AlphaFoldDB" id="A0BC98"/>
<dbReference type="InterPro" id="IPR014020">
    <property type="entry name" value="Tensin_C2-dom"/>
</dbReference>
<organism evidence="8 9">
    <name type="scientific">Paramecium tetraurelia</name>
    <dbReference type="NCBI Taxonomy" id="5888"/>
    <lineage>
        <taxon>Eukaryota</taxon>
        <taxon>Sar</taxon>
        <taxon>Alveolata</taxon>
        <taxon>Ciliophora</taxon>
        <taxon>Intramacronucleata</taxon>
        <taxon>Oligohymenophorea</taxon>
        <taxon>Peniculida</taxon>
        <taxon>Parameciidae</taxon>
        <taxon>Paramecium</taxon>
    </lineage>
</organism>
<sequence length="500" mass="59055">MDYIRQKVSGKKNRLKEGNFNLDLTYITQRIIAMSLPGEGFEGLYRNPIDQVAQYLNERHKEDYFIFNLSGKNYDESKFKGLVFKDYFWKDHHSPSLNVLFDICLQIHNILKANEENVVVIHCLAGKGRTGTVICCYLLYSGRFDNVTDALSYYGKKRFHGEGLSVNQPCQLKYIEYFYTLLNMNTRIFPNLIQIQSISFFGRSPQMNINGQCYPYVEIIDVKKDSILYSTKQMCKKYAGQNHRIILPNQIPLVADILINVKNYGTLSDSKMFRFSFNTAFIEKHVTYQLNELDPTQIQDDQRFDKQFRVELEIEKCRNCSNLTTIEQKCQICKPHLIEHQETWSRINEIINRYVKPTESQTTKLLFRTKQNDDVEAILKDEVLELTNSLYFKMQLREQQFTFYLIEIILFKFLYFKRKYQLSRSSCSIYILLLLSGMNAVSQCKHISNFYQYLCLLPRSHNLGSEILQQKDELQRKRLLKPYSKTLSIVNQKSKYQKEQ</sequence>
<dbReference type="HOGENOM" id="CLU_020105_5_3_1"/>
<dbReference type="PROSITE" id="PS50056">
    <property type="entry name" value="TYR_PHOSPHATASE_2"/>
    <property type="match status" value="1"/>
</dbReference>
<dbReference type="PROSITE" id="PS51182">
    <property type="entry name" value="C2_TENSIN"/>
    <property type="match status" value="1"/>
</dbReference>
<dbReference type="InterPro" id="IPR029023">
    <property type="entry name" value="Tensin_phosphatase"/>
</dbReference>
<evidence type="ECO:0000256" key="1">
    <source>
        <dbReference type="ARBA" id="ARBA00004316"/>
    </source>
</evidence>
<dbReference type="Pfam" id="PF22785">
    <property type="entry name" value="Tc-R-P"/>
    <property type="match status" value="1"/>
</dbReference>
<dbReference type="STRING" id="5888.A0BC98"/>
<dbReference type="InterPro" id="IPR035892">
    <property type="entry name" value="C2_domain_sf"/>
</dbReference>
<dbReference type="EMBL" id="CT867986">
    <property type="protein sequence ID" value="CAK56165.1"/>
    <property type="molecule type" value="Genomic_DNA"/>
</dbReference>
<proteinExistence type="inferred from homology"/>
<dbReference type="Gene3D" id="2.60.40.1110">
    <property type="match status" value="1"/>
</dbReference>
<dbReference type="Pfam" id="PF10409">
    <property type="entry name" value="PTEN_C2"/>
    <property type="match status" value="1"/>
</dbReference>
<dbReference type="CDD" id="cd14497">
    <property type="entry name" value="PTP_PTEN-like"/>
    <property type="match status" value="1"/>
</dbReference>
<gene>
    <name evidence="8" type="ORF">GSPATT00004259001</name>
</gene>
<dbReference type="PROSITE" id="PS51181">
    <property type="entry name" value="PPASE_TENSIN"/>
    <property type="match status" value="1"/>
</dbReference>
<evidence type="ECO:0000259" key="5">
    <source>
        <dbReference type="PROSITE" id="PS50056"/>
    </source>
</evidence>
<dbReference type="InterPro" id="IPR000387">
    <property type="entry name" value="Tyr_Pase_dom"/>
</dbReference>
<dbReference type="Proteomes" id="UP000000600">
    <property type="component" value="Unassembled WGS sequence"/>
</dbReference>
<feature type="domain" description="C2 tensin-type" evidence="7">
    <location>
        <begin position="185"/>
        <end position="317"/>
    </location>
</feature>
<dbReference type="SMART" id="SM01326">
    <property type="entry name" value="PTEN_C2"/>
    <property type="match status" value="1"/>
</dbReference>
<evidence type="ECO:0000259" key="6">
    <source>
        <dbReference type="PROSITE" id="PS51181"/>
    </source>
</evidence>
<dbReference type="InterPro" id="IPR016130">
    <property type="entry name" value="Tyr_Pase_AS"/>
</dbReference>
<comment type="subcellular location">
    <subcellularLocation>
        <location evidence="1">Cell projection</location>
    </subcellularLocation>
</comment>
<dbReference type="OrthoDB" id="16692at2759"/>
<dbReference type="PANTHER" id="PTHR12305">
    <property type="entry name" value="PHOSPHATASE WITH HOMOLOGY TO TENSIN"/>
    <property type="match status" value="1"/>
</dbReference>
<keyword evidence="3" id="KW-0378">Hydrolase</keyword>
<dbReference type="GO" id="GO:0005829">
    <property type="term" value="C:cytosol"/>
    <property type="evidence" value="ECO:0000318"/>
    <property type="project" value="GO_Central"/>
</dbReference>
<evidence type="ECO:0000313" key="9">
    <source>
        <dbReference type="Proteomes" id="UP000000600"/>
    </source>
</evidence>
<dbReference type="KEGG" id="ptm:GSPATT00004259001"/>
<dbReference type="InterPro" id="IPR003595">
    <property type="entry name" value="Tyr_Pase_cat"/>
</dbReference>
<evidence type="ECO:0000256" key="3">
    <source>
        <dbReference type="ARBA" id="ARBA00022801"/>
    </source>
</evidence>
<feature type="domain" description="Phosphatase tensin-type" evidence="6">
    <location>
        <begin position="13"/>
        <end position="185"/>
    </location>
</feature>
<evidence type="ECO:0000256" key="4">
    <source>
        <dbReference type="ARBA" id="ARBA00023273"/>
    </source>
</evidence>
<protein>
    <submittedName>
        <fullName evidence="8">Uncharacterized protein</fullName>
    </submittedName>
</protein>
<dbReference type="eggNOG" id="KOG2283">
    <property type="taxonomic scope" value="Eukaryota"/>
</dbReference>
<evidence type="ECO:0000256" key="2">
    <source>
        <dbReference type="ARBA" id="ARBA00007881"/>
    </source>
</evidence>
<dbReference type="SMART" id="SM00404">
    <property type="entry name" value="PTPc_motif"/>
    <property type="match status" value="1"/>
</dbReference>
<dbReference type="Gene3D" id="3.90.190.10">
    <property type="entry name" value="Protein tyrosine phosphatase superfamily"/>
    <property type="match status" value="1"/>
</dbReference>
<dbReference type="GO" id="GO:0016314">
    <property type="term" value="F:phosphatidylinositol-3,4,5-trisphosphate 3-phosphatase activity"/>
    <property type="evidence" value="ECO:0000318"/>
    <property type="project" value="GO_Central"/>
</dbReference>
<feature type="domain" description="Tyrosine specific protein phosphatases" evidence="5">
    <location>
        <begin position="105"/>
        <end position="158"/>
    </location>
</feature>
<dbReference type="GeneID" id="5009347"/>
<evidence type="ECO:0000313" key="8">
    <source>
        <dbReference type="EMBL" id="CAK56165.1"/>
    </source>
</evidence>